<evidence type="ECO:0008006" key="3">
    <source>
        <dbReference type="Google" id="ProtNLM"/>
    </source>
</evidence>
<sequence>MFLQSYVHAGCGDIELLDPAVVAAMTPLWVGRTPSEELVGIGTTGTATGAIITWPLADLRDDAAADRFFHTFTQTRCHSVWLMAFTQNPVALAGPLAHLATAADHAWYGYGSPTVAVTDYGRRWAAVDRNQAPALTELDFQPVPELDPVAARMWLLACRAGREQSRTLQTLRRQPDPERFAAAERARDSIRQARNGIDAAVQAADNAAALQRALTEPELPGLRHTVALGMALEENSDLLAAAIDAIWTADTTTAARADLWQHLAAAATGDAYGTTTALVALAAWRTGDLAYATAVLEHAVDIGGSPLIGWLCDLIAHGVPAADLHAGAPLIPAHLPGAIAGRAEQEERA</sequence>
<organism evidence="1 2">
    <name type="scientific">Glycomyces luteolus</name>
    <dbReference type="NCBI Taxonomy" id="2670330"/>
    <lineage>
        <taxon>Bacteria</taxon>
        <taxon>Bacillati</taxon>
        <taxon>Actinomycetota</taxon>
        <taxon>Actinomycetes</taxon>
        <taxon>Glycomycetales</taxon>
        <taxon>Glycomycetaceae</taxon>
        <taxon>Glycomyces</taxon>
    </lineage>
</organism>
<dbReference type="Proteomes" id="UP001146067">
    <property type="component" value="Unassembled WGS sequence"/>
</dbReference>
<protein>
    <recommendedName>
        <fullName evidence="3">DUF4192 domain-containing protein</fullName>
    </recommendedName>
</protein>
<dbReference type="RefSeq" id="WP_270109675.1">
    <property type="nucleotide sequence ID" value="NZ_JAPZVP010000006.1"/>
</dbReference>
<evidence type="ECO:0000313" key="2">
    <source>
        <dbReference type="Proteomes" id="UP001146067"/>
    </source>
</evidence>
<accession>A0A9X3P8Z7</accession>
<comment type="caution">
    <text evidence="1">The sequence shown here is derived from an EMBL/GenBank/DDBJ whole genome shotgun (WGS) entry which is preliminary data.</text>
</comment>
<dbReference type="EMBL" id="JAPZVP010000006">
    <property type="protein sequence ID" value="MDA1359791.1"/>
    <property type="molecule type" value="Genomic_DNA"/>
</dbReference>
<dbReference type="AlphaFoldDB" id="A0A9X3P8Z7"/>
<name>A0A9X3P8Z7_9ACTN</name>
<reference evidence="1" key="1">
    <citation type="submission" date="2022-12" db="EMBL/GenBank/DDBJ databases">
        <title>Gycomyces niveus sp.nov.,a novel actinomycete isolated from soil in Shouguan.</title>
        <authorList>
            <person name="Yang X."/>
        </authorList>
    </citation>
    <scope>NUCLEOTIDE SEQUENCE</scope>
    <source>
        <strain evidence="1">NEAU-A15</strain>
    </source>
</reference>
<gene>
    <name evidence="1" type="ORF">O1R50_09165</name>
</gene>
<keyword evidence="2" id="KW-1185">Reference proteome</keyword>
<evidence type="ECO:0000313" key="1">
    <source>
        <dbReference type="EMBL" id="MDA1359791.1"/>
    </source>
</evidence>
<proteinExistence type="predicted"/>